<proteinExistence type="predicted"/>
<evidence type="ECO:0000313" key="3">
    <source>
        <dbReference type="Proteomes" id="UP000754883"/>
    </source>
</evidence>
<reference evidence="2" key="1">
    <citation type="submission" date="2021-10" db="EMBL/GenBank/DDBJ databases">
        <authorList>
            <person name="Piombo E."/>
        </authorList>
    </citation>
    <scope>NUCLEOTIDE SEQUENCE</scope>
</reference>
<feature type="region of interest" description="Disordered" evidence="1">
    <location>
        <begin position="1"/>
        <end position="44"/>
    </location>
</feature>
<gene>
    <name evidence="2" type="ORF">CBYS24578_00017774</name>
</gene>
<comment type="caution">
    <text evidence="2">The sequence shown here is derived from an EMBL/GenBank/DDBJ whole genome shotgun (WGS) entry which is preliminary data.</text>
</comment>
<evidence type="ECO:0000256" key="1">
    <source>
        <dbReference type="SAM" id="MobiDB-lite"/>
    </source>
</evidence>
<keyword evidence="3" id="KW-1185">Reference proteome</keyword>
<dbReference type="Proteomes" id="UP000754883">
    <property type="component" value="Unassembled WGS sequence"/>
</dbReference>
<name>A0A9N9Y3E2_9HYPO</name>
<evidence type="ECO:0000313" key="2">
    <source>
        <dbReference type="EMBL" id="CAG9986855.1"/>
    </source>
</evidence>
<dbReference type="AlphaFoldDB" id="A0A9N9Y3E2"/>
<dbReference type="EMBL" id="CABFNO020001406">
    <property type="protein sequence ID" value="CAG9986855.1"/>
    <property type="molecule type" value="Genomic_DNA"/>
</dbReference>
<organism evidence="2 3">
    <name type="scientific">Clonostachys byssicola</name>
    <dbReference type="NCBI Taxonomy" id="160290"/>
    <lineage>
        <taxon>Eukaryota</taxon>
        <taxon>Fungi</taxon>
        <taxon>Dikarya</taxon>
        <taxon>Ascomycota</taxon>
        <taxon>Pezizomycotina</taxon>
        <taxon>Sordariomycetes</taxon>
        <taxon>Hypocreomycetidae</taxon>
        <taxon>Hypocreales</taxon>
        <taxon>Bionectriaceae</taxon>
        <taxon>Clonostachys</taxon>
    </lineage>
</organism>
<protein>
    <submittedName>
        <fullName evidence="2">Uncharacterized protein</fullName>
    </submittedName>
</protein>
<sequence>MIASPAAVDSSVITENYPSRRGSRDTRSDGNIQLALPEPPVSQQGTDAYAEETFDFMECNMEDTLTGFTPPDDFFATMGEYASDAHGVTQSMPLLSPLNTPMADKATNTLTEDSISPSRTSPFDKMSSNNQCDPLRQLSQLDHDLIVLCSKLEQATPEVLMHALFEVGEGDSSYSGVMKDILEKTTRYPASLIRNGRLSLRNKLLLSPTVGE</sequence>
<accession>A0A9N9Y3E2</accession>